<feature type="domain" description="C2H2-type" evidence="1">
    <location>
        <begin position="409"/>
        <end position="432"/>
    </location>
</feature>
<organism evidence="2 3">
    <name type="scientific">Pristionchus mayeri</name>
    <dbReference type="NCBI Taxonomy" id="1317129"/>
    <lineage>
        <taxon>Eukaryota</taxon>
        <taxon>Metazoa</taxon>
        <taxon>Ecdysozoa</taxon>
        <taxon>Nematoda</taxon>
        <taxon>Chromadorea</taxon>
        <taxon>Rhabditida</taxon>
        <taxon>Rhabditina</taxon>
        <taxon>Diplogasteromorpha</taxon>
        <taxon>Diplogasteroidea</taxon>
        <taxon>Neodiplogasteridae</taxon>
        <taxon>Pristionchus</taxon>
    </lineage>
</organism>
<name>A0AAN5DCS7_9BILA</name>
<dbReference type="SMART" id="SM00355">
    <property type="entry name" value="ZnF_C2H2"/>
    <property type="match status" value="2"/>
</dbReference>
<protein>
    <recommendedName>
        <fullName evidence="1">C2H2-type domain-containing protein</fullName>
    </recommendedName>
</protein>
<gene>
    <name evidence="2" type="ORF">PMAYCL1PPCAC_31308</name>
</gene>
<evidence type="ECO:0000313" key="2">
    <source>
        <dbReference type="EMBL" id="GMR61113.1"/>
    </source>
</evidence>
<keyword evidence="3" id="KW-1185">Reference proteome</keyword>
<reference evidence="3" key="1">
    <citation type="submission" date="2022-10" db="EMBL/GenBank/DDBJ databases">
        <title>Genome assembly of Pristionchus species.</title>
        <authorList>
            <person name="Yoshida K."/>
            <person name="Sommer R.J."/>
        </authorList>
    </citation>
    <scope>NUCLEOTIDE SEQUENCE [LARGE SCALE GENOMIC DNA]</scope>
    <source>
        <strain evidence="3">RS5460</strain>
    </source>
</reference>
<sequence>MTDLKTTGALRGNFEAIKTDLNESLRLCRKEFDQHNRVMFTITELLYSAIECVQHKKPFKTSSLLFATFDMLDMCKSSKQTHEITLHKFARSFAIFLEQLNGYCMVTKQREVNVMMEQHKINNLLHLQSLAVGKTAKSGKQRGPLMSADGSRMITVGEDKARRGLLQQKETAARLDREDSPDIILPSKRVRLAPRMESTSNIAVARPFHIELDLEEPHTYAEVKEEHEIKKEEVDYDDGSVETNCVPLVQQVSKSKQAPVEVKAEVKEEPLEEPVSDTVSFGLSPPPFLEAPAPIIPIALQPSWGAPSTSRETRLNGGEIVPNFRRGRVNDIGGVACRFCKQAATILPVNRLDMHVRTYHRDSWLVFVTKCPYDECDFRSAKQDDIREHTAVLHSGWRNTSTFVFPESPACPYCSLKLNSFSQFINHMEVFHPRLITYNAKIMRCNTCSFMASHCHEMFAHWLDRFPSCAKGMHFLYETARSVAEKDDKLQKTEALAMKPMRTRI</sequence>
<evidence type="ECO:0000259" key="1">
    <source>
        <dbReference type="SMART" id="SM00355"/>
    </source>
</evidence>
<dbReference type="EMBL" id="BTRK01000006">
    <property type="protein sequence ID" value="GMR61113.1"/>
    <property type="molecule type" value="Genomic_DNA"/>
</dbReference>
<comment type="caution">
    <text evidence="2">The sequence shown here is derived from an EMBL/GenBank/DDBJ whole genome shotgun (WGS) entry which is preliminary data.</text>
</comment>
<evidence type="ECO:0000313" key="3">
    <source>
        <dbReference type="Proteomes" id="UP001328107"/>
    </source>
</evidence>
<feature type="domain" description="C2H2-type" evidence="1">
    <location>
        <begin position="369"/>
        <end position="394"/>
    </location>
</feature>
<dbReference type="Proteomes" id="UP001328107">
    <property type="component" value="Unassembled WGS sequence"/>
</dbReference>
<accession>A0AAN5DCS7</accession>
<dbReference type="InterPro" id="IPR013087">
    <property type="entry name" value="Znf_C2H2_type"/>
</dbReference>
<dbReference type="AlphaFoldDB" id="A0AAN5DCS7"/>
<proteinExistence type="predicted"/>